<feature type="transmembrane region" description="Helical" evidence="6">
    <location>
        <begin position="120"/>
        <end position="139"/>
    </location>
</feature>
<keyword evidence="9" id="KW-1185">Reference proteome</keyword>
<feature type="domain" description="RDD" evidence="7">
    <location>
        <begin position="25"/>
        <end position="152"/>
    </location>
</feature>
<dbReference type="EMBL" id="MSLT01000012">
    <property type="protein sequence ID" value="OUD13962.1"/>
    <property type="molecule type" value="Genomic_DNA"/>
</dbReference>
<dbReference type="AlphaFoldDB" id="A0A251X8V8"/>
<comment type="caution">
    <text evidence="8">The sequence shown here is derived from an EMBL/GenBank/DDBJ whole genome shotgun (WGS) entry which is preliminary data.</text>
</comment>
<evidence type="ECO:0000256" key="4">
    <source>
        <dbReference type="ARBA" id="ARBA00022989"/>
    </source>
</evidence>
<evidence type="ECO:0000256" key="1">
    <source>
        <dbReference type="ARBA" id="ARBA00004651"/>
    </source>
</evidence>
<comment type="subcellular location">
    <subcellularLocation>
        <location evidence="1">Cell membrane</location>
        <topology evidence="1">Multi-pass membrane protein</topology>
    </subcellularLocation>
</comment>
<protein>
    <recommendedName>
        <fullName evidence="7">RDD domain-containing protein</fullName>
    </recommendedName>
</protein>
<sequence>MQGNNPYQPPESSLETTADLSNVEYVGLWKRFVANFVDGFLMAIVFVPLALFIAPDTVELGTMNETNSGFDYLFSLMQMLIVIIFWIYKSATPGKMLMSAYIVDAKTGGKPSAGQFVVRYLMYFVSAVVLFLGFIWIIFDSRKQGWHDKIAGTVVIRKQ</sequence>
<keyword evidence="5 6" id="KW-0472">Membrane</keyword>
<keyword evidence="3 6" id="KW-0812">Transmembrane</keyword>
<dbReference type="GO" id="GO:0005886">
    <property type="term" value="C:plasma membrane"/>
    <property type="evidence" value="ECO:0007669"/>
    <property type="project" value="UniProtKB-SubCell"/>
</dbReference>
<evidence type="ECO:0000313" key="8">
    <source>
        <dbReference type="EMBL" id="OUD13962.1"/>
    </source>
</evidence>
<dbReference type="InterPro" id="IPR010432">
    <property type="entry name" value="RDD"/>
</dbReference>
<dbReference type="Pfam" id="PF06271">
    <property type="entry name" value="RDD"/>
    <property type="match status" value="1"/>
</dbReference>
<keyword evidence="2" id="KW-1003">Cell membrane</keyword>
<dbReference type="PANTHER" id="PTHR36115:SF4">
    <property type="entry name" value="MEMBRANE PROTEIN"/>
    <property type="match status" value="1"/>
</dbReference>
<name>A0A251X8V8_9GAMM</name>
<dbReference type="RefSeq" id="WP_086487747.1">
    <property type="nucleotide sequence ID" value="NZ_MSLT01000012.1"/>
</dbReference>
<reference evidence="8 9" key="1">
    <citation type="submission" date="2016-12" db="EMBL/GenBank/DDBJ databases">
        <title>Thioflexothrix psekupsii D3 genome sequencing and assembly.</title>
        <authorList>
            <person name="Fomenkov A."/>
            <person name="Vincze T."/>
            <person name="Grabovich M."/>
            <person name="Anton B.P."/>
            <person name="Dubinina G."/>
            <person name="Orlova M."/>
            <person name="Belousova E."/>
            <person name="Roberts R.J."/>
        </authorList>
    </citation>
    <scope>NUCLEOTIDE SEQUENCE [LARGE SCALE GENOMIC DNA]</scope>
    <source>
        <strain evidence="8">D3</strain>
    </source>
</reference>
<evidence type="ECO:0000256" key="2">
    <source>
        <dbReference type="ARBA" id="ARBA00022475"/>
    </source>
</evidence>
<evidence type="ECO:0000259" key="7">
    <source>
        <dbReference type="Pfam" id="PF06271"/>
    </source>
</evidence>
<feature type="transmembrane region" description="Helical" evidence="6">
    <location>
        <begin position="70"/>
        <end position="88"/>
    </location>
</feature>
<evidence type="ECO:0000256" key="5">
    <source>
        <dbReference type="ARBA" id="ARBA00023136"/>
    </source>
</evidence>
<evidence type="ECO:0000256" key="3">
    <source>
        <dbReference type="ARBA" id="ARBA00022692"/>
    </source>
</evidence>
<feature type="transmembrane region" description="Helical" evidence="6">
    <location>
        <begin position="39"/>
        <end position="58"/>
    </location>
</feature>
<dbReference type="InterPro" id="IPR051791">
    <property type="entry name" value="Pra-immunoreactive"/>
</dbReference>
<dbReference type="OrthoDB" id="9793824at2"/>
<dbReference type="Proteomes" id="UP000194798">
    <property type="component" value="Unassembled WGS sequence"/>
</dbReference>
<evidence type="ECO:0000313" key="9">
    <source>
        <dbReference type="Proteomes" id="UP000194798"/>
    </source>
</evidence>
<evidence type="ECO:0000256" key="6">
    <source>
        <dbReference type="SAM" id="Phobius"/>
    </source>
</evidence>
<keyword evidence="4 6" id="KW-1133">Transmembrane helix</keyword>
<dbReference type="PANTHER" id="PTHR36115">
    <property type="entry name" value="PROLINE-RICH ANTIGEN HOMOLOG-RELATED"/>
    <property type="match status" value="1"/>
</dbReference>
<proteinExistence type="predicted"/>
<organism evidence="8 9">
    <name type="scientific">Thioflexithrix psekupsensis</name>
    <dbReference type="NCBI Taxonomy" id="1570016"/>
    <lineage>
        <taxon>Bacteria</taxon>
        <taxon>Pseudomonadati</taxon>
        <taxon>Pseudomonadota</taxon>
        <taxon>Gammaproteobacteria</taxon>
        <taxon>Thiotrichales</taxon>
        <taxon>Thioflexithrix</taxon>
    </lineage>
</organism>
<accession>A0A251X8V8</accession>
<gene>
    <name evidence="8" type="ORF">TPSD3_06355</name>
</gene>